<evidence type="ECO:0000256" key="1">
    <source>
        <dbReference type="SAM" id="MobiDB-lite"/>
    </source>
</evidence>
<feature type="region of interest" description="Disordered" evidence="1">
    <location>
        <begin position="1"/>
        <end position="20"/>
    </location>
</feature>
<feature type="region of interest" description="Disordered" evidence="1">
    <location>
        <begin position="104"/>
        <end position="125"/>
    </location>
</feature>
<feature type="compositionally biased region" description="Polar residues" evidence="1">
    <location>
        <begin position="1"/>
        <end position="11"/>
    </location>
</feature>
<dbReference type="EMBL" id="KV417504">
    <property type="protein sequence ID" value="KZP28316.1"/>
    <property type="molecule type" value="Genomic_DNA"/>
</dbReference>
<evidence type="ECO:0000313" key="3">
    <source>
        <dbReference type="Proteomes" id="UP000076532"/>
    </source>
</evidence>
<keyword evidence="3" id="KW-1185">Reference proteome</keyword>
<evidence type="ECO:0000313" key="2">
    <source>
        <dbReference type="EMBL" id="KZP28316.1"/>
    </source>
</evidence>
<feature type="region of interest" description="Disordered" evidence="1">
    <location>
        <begin position="32"/>
        <end position="55"/>
    </location>
</feature>
<protein>
    <submittedName>
        <fullName evidence="2">Uncharacterized protein</fullName>
    </submittedName>
</protein>
<sequence>MPSSTYSSSLATPRRRSLRLAAPNHTGCKLQFTPYARPAQDLPTHPRISPPPNTQKMLVPRAREELKEKQNELKLDRLTLTTAKEHLAANTGLETEVEDLRKQISQAREQHERERDGWRRESDTRKAELEDLRKRVSQVREQREREIVGLCLGVNEAFQTLSCLAAAPGSH</sequence>
<dbReference type="AlphaFoldDB" id="A0A166RIT0"/>
<gene>
    <name evidence="2" type="ORF">FIBSPDRAFT_852821</name>
</gene>
<reference evidence="2 3" key="1">
    <citation type="journal article" date="2016" name="Mol. Biol. Evol.">
        <title>Comparative Genomics of Early-Diverging Mushroom-Forming Fungi Provides Insights into the Origins of Lignocellulose Decay Capabilities.</title>
        <authorList>
            <person name="Nagy L.G."/>
            <person name="Riley R."/>
            <person name="Tritt A."/>
            <person name="Adam C."/>
            <person name="Daum C."/>
            <person name="Floudas D."/>
            <person name="Sun H."/>
            <person name="Yadav J.S."/>
            <person name="Pangilinan J."/>
            <person name="Larsson K.H."/>
            <person name="Matsuura K."/>
            <person name="Barry K."/>
            <person name="Labutti K."/>
            <person name="Kuo R."/>
            <person name="Ohm R.A."/>
            <person name="Bhattacharya S.S."/>
            <person name="Shirouzu T."/>
            <person name="Yoshinaga Y."/>
            <person name="Martin F.M."/>
            <person name="Grigoriev I.V."/>
            <person name="Hibbett D.S."/>
        </authorList>
    </citation>
    <scope>NUCLEOTIDE SEQUENCE [LARGE SCALE GENOMIC DNA]</scope>
    <source>
        <strain evidence="2 3">CBS 109695</strain>
    </source>
</reference>
<accession>A0A166RIT0</accession>
<organism evidence="2 3">
    <name type="scientific">Athelia psychrophila</name>
    <dbReference type="NCBI Taxonomy" id="1759441"/>
    <lineage>
        <taxon>Eukaryota</taxon>
        <taxon>Fungi</taxon>
        <taxon>Dikarya</taxon>
        <taxon>Basidiomycota</taxon>
        <taxon>Agaricomycotina</taxon>
        <taxon>Agaricomycetes</taxon>
        <taxon>Agaricomycetidae</taxon>
        <taxon>Atheliales</taxon>
        <taxon>Atheliaceae</taxon>
        <taxon>Athelia</taxon>
    </lineage>
</organism>
<dbReference type="Proteomes" id="UP000076532">
    <property type="component" value="Unassembled WGS sequence"/>
</dbReference>
<proteinExistence type="predicted"/>
<name>A0A166RIT0_9AGAM</name>